<dbReference type="InterPro" id="IPR029035">
    <property type="entry name" value="DHS-like_NAD/FAD-binding_dom"/>
</dbReference>
<keyword evidence="3 4" id="KW-0479">Metal-binding</keyword>
<evidence type="ECO:0000313" key="8">
    <source>
        <dbReference type="Proteomes" id="UP000269335"/>
    </source>
</evidence>
<dbReference type="GO" id="GO:0005737">
    <property type="term" value="C:cytoplasm"/>
    <property type="evidence" value="ECO:0007669"/>
    <property type="project" value="UniProtKB-SubCell"/>
</dbReference>
<comment type="catalytic activity">
    <reaction evidence="3">
        <text>N(6)-acetyl-L-lysyl-[protein] + NAD(+) + H2O = 2''-O-acetyl-ADP-D-ribose + nicotinamide + L-lysyl-[protein]</text>
        <dbReference type="Rhea" id="RHEA:43636"/>
        <dbReference type="Rhea" id="RHEA-COMP:9752"/>
        <dbReference type="Rhea" id="RHEA-COMP:10731"/>
        <dbReference type="ChEBI" id="CHEBI:15377"/>
        <dbReference type="ChEBI" id="CHEBI:17154"/>
        <dbReference type="ChEBI" id="CHEBI:29969"/>
        <dbReference type="ChEBI" id="CHEBI:57540"/>
        <dbReference type="ChEBI" id="CHEBI:61930"/>
        <dbReference type="ChEBI" id="CHEBI:83767"/>
        <dbReference type="EC" id="2.3.1.286"/>
    </reaction>
</comment>
<comment type="caution">
    <text evidence="3">Lacks conserved residue(s) required for the propagation of feature annotation.</text>
</comment>
<dbReference type="AlphaFoldDB" id="A0A3M3Q9T7"/>
<dbReference type="Gene3D" id="3.30.1600.10">
    <property type="entry name" value="SIR2/SIRT2 'Small Domain"/>
    <property type="match status" value="1"/>
</dbReference>
<feature type="binding site" evidence="3 4">
    <location>
        <position position="127"/>
    </location>
    <ligand>
        <name>Zn(2+)</name>
        <dbReference type="ChEBI" id="CHEBI:29105"/>
    </ligand>
</feature>
<dbReference type="EMBL" id="RBPJ01000206">
    <property type="protein sequence ID" value="RMN93343.1"/>
    <property type="molecule type" value="Genomic_DNA"/>
</dbReference>
<feature type="binding site" evidence="3 4">
    <location>
        <position position="158"/>
    </location>
    <ligand>
        <name>Zn(2+)</name>
        <dbReference type="ChEBI" id="CHEBI:29105"/>
    </ligand>
</feature>
<dbReference type="RefSeq" id="WP_005894368.1">
    <property type="nucleotide sequence ID" value="NZ_RBPH01000139.1"/>
</dbReference>
<feature type="active site" description="Proton acceptor" evidence="3 4">
    <location>
        <position position="119"/>
    </location>
</feature>
<dbReference type="GO" id="GO:0036055">
    <property type="term" value="F:protein-succinyllysine desuccinylase activity"/>
    <property type="evidence" value="ECO:0007669"/>
    <property type="project" value="UniProtKB-UniRule"/>
</dbReference>
<gene>
    <name evidence="3" type="primary">cobB</name>
    <name evidence="7" type="ORF">ALQ51_101678</name>
    <name evidence="6" type="ORF">ALQ53_102817</name>
</gene>
<feature type="binding site" evidence="3">
    <location>
        <begin position="195"/>
        <end position="197"/>
    </location>
    <ligand>
        <name>NAD(+)</name>
        <dbReference type="ChEBI" id="CHEBI:57540"/>
    </ligand>
</feature>
<feature type="binding site" evidence="3">
    <location>
        <begin position="221"/>
        <end position="223"/>
    </location>
    <ligand>
        <name>NAD(+)</name>
        <dbReference type="ChEBI" id="CHEBI:57540"/>
    </ligand>
</feature>
<reference evidence="8 9" key="1">
    <citation type="submission" date="2018-08" db="EMBL/GenBank/DDBJ databases">
        <title>Recombination of ecologically and evolutionarily significant loci maintains genetic cohesion in the Pseudomonas syringae species complex.</title>
        <authorList>
            <person name="Dillon M."/>
            <person name="Thakur S."/>
            <person name="Almeida R.N.D."/>
            <person name="Weir B.S."/>
            <person name="Guttman D.S."/>
        </authorList>
    </citation>
    <scope>NUCLEOTIDE SEQUENCE [LARGE SCALE GENOMIC DNA]</scope>
    <source>
        <strain evidence="6 8">ICMP 15201</strain>
        <strain evidence="7 9">ICMP 15203</strain>
    </source>
</reference>
<dbReference type="Proteomes" id="UP000270524">
    <property type="component" value="Unassembled WGS sequence"/>
</dbReference>
<evidence type="ECO:0000259" key="5">
    <source>
        <dbReference type="PROSITE" id="PS50305"/>
    </source>
</evidence>
<keyword evidence="2 3" id="KW-0520">NAD</keyword>
<evidence type="ECO:0000313" key="6">
    <source>
        <dbReference type="EMBL" id="RMN80919.1"/>
    </source>
</evidence>
<feature type="binding site" evidence="3">
    <location>
        <position position="70"/>
    </location>
    <ligand>
        <name>substrate</name>
    </ligand>
</feature>
<evidence type="ECO:0000313" key="9">
    <source>
        <dbReference type="Proteomes" id="UP000270524"/>
    </source>
</evidence>
<feature type="binding site" evidence="3">
    <location>
        <begin position="101"/>
        <end position="104"/>
    </location>
    <ligand>
        <name>NAD(+)</name>
        <dbReference type="ChEBI" id="CHEBI:57540"/>
    </ligand>
</feature>
<feature type="binding site" evidence="3">
    <location>
        <position position="239"/>
    </location>
    <ligand>
        <name>NAD(+)</name>
        <dbReference type="ChEBI" id="CHEBI:57540"/>
    </ligand>
</feature>
<proteinExistence type="inferred from homology"/>
<dbReference type="EC" id="2.3.1.286" evidence="3"/>
<evidence type="ECO:0000256" key="3">
    <source>
        <dbReference type="HAMAP-Rule" id="MF_01121"/>
    </source>
</evidence>
<dbReference type="GeneID" id="72391481"/>
<dbReference type="InterPro" id="IPR026590">
    <property type="entry name" value="Ssirtuin_cat_dom"/>
</dbReference>
<comment type="domain">
    <text evidence="3">2 residues (Tyr-67 and Arg-70) present in a large hydrophobic pocket are probably involved in substrate specificity. They are important for desuccinylation activity, but dispensable for deacetylation activity.</text>
</comment>
<feature type="binding site" evidence="3 4">
    <location>
        <position position="130"/>
    </location>
    <ligand>
        <name>Zn(2+)</name>
        <dbReference type="ChEBI" id="CHEBI:29105"/>
    </ligand>
</feature>
<dbReference type="InterPro" id="IPR050134">
    <property type="entry name" value="NAD-dep_sirtuin_deacylases"/>
</dbReference>
<feature type="binding site" evidence="3">
    <location>
        <position position="67"/>
    </location>
    <ligand>
        <name>substrate</name>
    </ligand>
</feature>
<comment type="subcellular location">
    <subcellularLocation>
        <location evidence="3">Cytoplasm</location>
    </subcellularLocation>
</comment>
<keyword evidence="3 4" id="KW-0862">Zinc</keyword>
<comment type="catalytic activity">
    <reaction evidence="3">
        <text>N(6)-succinyl-L-lysyl-[protein] + NAD(+) + H2O = 2''-O-succinyl-ADP-D-ribose + nicotinamide + L-lysyl-[protein]</text>
        <dbReference type="Rhea" id="RHEA:47668"/>
        <dbReference type="Rhea" id="RHEA-COMP:9752"/>
        <dbReference type="Rhea" id="RHEA-COMP:11877"/>
        <dbReference type="ChEBI" id="CHEBI:15377"/>
        <dbReference type="ChEBI" id="CHEBI:17154"/>
        <dbReference type="ChEBI" id="CHEBI:29969"/>
        <dbReference type="ChEBI" id="CHEBI:57540"/>
        <dbReference type="ChEBI" id="CHEBI:87830"/>
        <dbReference type="ChEBI" id="CHEBI:87832"/>
    </reaction>
</comment>
<feature type="binding site" evidence="3 4">
    <location>
        <position position="155"/>
    </location>
    <ligand>
        <name>Zn(2+)</name>
        <dbReference type="ChEBI" id="CHEBI:29105"/>
    </ligand>
</feature>
<dbReference type="HAMAP" id="MF_01121">
    <property type="entry name" value="Sirtuin_ClassIII"/>
    <property type="match status" value="1"/>
</dbReference>
<dbReference type="InterPro" id="IPR003000">
    <property type="entry name" value="Sirtuin"/>
</dbReference>
<dbReference type="Pfam" id="PF02146">
    <property type="entry name" value="SIR2"/>
    <property type="match status" value="1"/>
</dbReference>
<evidence type="ECO:0000313" key="7">
    <source>
        <dbReference type="EMBL" id="RMN93343.1"/>
    </source>
</evidence>
<dbReference type="Gene3D" id="3.40.50.1220">
    <property type="entry name" value="TPP-binding domain"/>
    <property type="match status" value="1"/>
</dbReference>
<dbReference type="InterPro" id="IPR026591">
    <property type="entry name" value="Sirtuin_cat_small_dom_sf"/>
</dbReference>
<feature type="domain" description="Deacetylase sirtuin-type" evidence="5">
    <location>
        <begin position="1"/>
        <end position="253"/>
    </location>
</feature>
<sequence>MAVLRLPAEALKDARKIVCFSGAGISAESGILTYLDQMPKLWAPYDPRALETANAFRESPALVWGWYLWRRRQVDRAQPNAAHLVWPQMVNLGYEVSVVTQNVDDLHERAGSTDVIHLHGSLTMPKCFACHRPAELTSDQMEIPDEGALVEPPRCKRCRGKLRPGVVWYGEDLPPGTWKNAVSLVKNCDALISVGTSGVVTPAADLPHIALASGATVIHVNTVDVGAQAANELMLVGRATDVLAKIHESLSTGKNNDNG</sequence>
<dbReference type="NCBIfam" id="NF001753">
    <property type="entry name" value="PRK00481.1-3"/>
    <property type="match status" value="1"/>
</dbReference>
<comment type="similarity">
    <text evidence="3">Belongs to the sirtuin family. Class III subfamily.</text>
</comment>
<dbReference type="EMBL" id="RBPH01000139">
    <property type="protein sequence ID" value="RMN80919.1"/>
    <property type="molecule type" value="Genomic_DNA"/>
</dbReference>
<comment type="function">
    <text evidence="3">NAD-dependent lysine deacetylase and desuccinylase that specifically removes acetyl and succinyl groups on target proteins. Modulates the activities of several proteins which are inactive in their acylated form.</text>
</comment>
<protein>
    <recommendedName>
        <fullName evidence="3">NAD-dependent protein deacylase</fullName>
        <ecNumber evidence="3">2.3.1.286</ecNumber>
    </recommendedName>
    <alternativeName>
        <fullName evidence="3">Regulatory protein SIR2 homolog</fullName>
    </alternativeName>
</protein>
<dbReference type="PROSITE" id="PS50305">
    <property type="entry name" value="SIRTUIN"/>
    <property type="match status" value="1"/>
</dbReference>
<dbReference type="PANTHER" id="PTHR11085:SF10">
    <property type="entry name" value="NAD-DEPENDENT PROTEIN DEACYLASE SIRTUIN-5, MITOCHONDRIAL-RELATED"/>
    <property type="match status" value="1"/>
</dbReference>
<evidence type="ECO:0000256" key="2">
    <source>
        <dbReference type="ARBA" id="ARBA00023027"/>
    </source>
</evidence>
<comment type="caution">
    <text evidence="7">The sequence shown here is derived from an EMBL/GenBank/DDBJ whole genome shotgun (WGS) entry which is preliminary data.</text>
</comment>
<dbReference type="PANTHER" id="PTHR11085">
    <property type="entry name" value="NAD-DEPENDENT PROTEIN DEACYLASE SIRTUIN-5, MITOCHONDRIAL-RELATED"/>
    <property type="match status" value="1"/>
</dbReference>
<dbReference type="SUPFAM" id="SSF52467">
    <property type="entry name" value="DHS-like NAD/FAD-binding domain"/>
    <property type="match status" value="1"/>
</dbReference>
<dbReference type="GO" id="GO:0017136">
    <property type="term" value="F:histone deacetylase activity, NAD-dependent"/>
    <property type="evidence" value="ECO:0007669"/>
    <property type="project" value="TreeGrafter"/>
</dbReference>
<dbReference type="InterPro" id="IPR027546">
    <property type="entry name" value="Sirtuin_class_III"/>
</dbReference>
<name>A0A3M3Q9T7_PSECA</name>
<comment type="cofactor">
    <cofactor evidence="3">
        <name>Zn(2+)</name>
        <dbReference type="ChEBI" id="CHEBI:29105"/>
    </cofactor>
    <text evidence="3">Binds 1 zinc ion per subunit.</text>
</comment>
<organism evidence="7 9">
    <name type="scientific">Pseudomonas cannabina</name>
    <dbReference type="NCBI Taxonomy" id="86840"/>
    <lineage>
        <taxon>Bacteria</taxon>
        <taxon>Pseudomonadati</taxon>
        <taxon>Pseudomonadota</taxon>
        <taxon>Gammaproteobacteria</taxon>
        <taxon>Pseudomonadales</taxon>
        <taxon>Pseudomonadaceae</taxon>
        <taxon>Pseudomonas</taxon>
    </lineage>
</organism>
<evidence type="ECO:0000256" key="4">
    <source>
        <dbReference type="PROSITE-ProRule" id="PRU00236"/>
    </source>
</evidence>
<dbReference type="GO" id="GO:0008270">
    <property type="term" value="F:zinc ion binding"/>
    <property type="evidence" value="ECO:0007669"/>
    <property type="project" value="UniProtKB-UniRule"/>
</dbReference>
<accession>A0A3M3Q9T7</accession>
<keyword evidence="1" id="KW-0808">Transferase</keyword>
<dbReference type="GO" id="GO:0036054">
    <property type="term" value="F:protein-malonyllysine demalonylase activity"/>
    <property type="evidence" value="ECO:0007669"/>
    <property type="project" value="InterPro"/>
</dbReference>
<dbReference type="GO" id="GO:0070403">
    <property type="term" value="F:NAD+ binding"/>
    <property type="evidence" value="ECO:0007669"/>
    <property type="project" value="UniProtKB-UniRule"/>
</dbReference>
<evidence type="ECO:0000256" key="1">
    <source>
        <dbReference type="ARBA" id="ARBA00022679"/>
    </source>
</evidence>
<dbReference type="Proteomes" id="UP000269335">
    <property type="component" value="Unassembled WGS sequence"/>
</dbReference>
<keyword evidence="3" id="KW-0963">Cytoplasm</keyword>